<name>A0A0U5GAQ6_ASPCI</name>
<dbReference type="Proteomes" id="UP000054771">
    <property type="component" value="Unassembled WGS sequence"/>
</dbReference>
<feature type="domain" description="DNA2/NAM7 helicase-like C-terminal" evidence="1">
    <location>
        <begin position="66"/>
        <end position="284"/>
    </location>
</feature>
<dbReference type="FunFam" id="3.40.50.300:FF:001660">
    <property type="entry name" value="NF-X1 finger and helicase protein, putative"/>
    <property type="match status" value="1"/>
</dbReference>
<dbReference type="CDD" id="cd18808">
    <property type="entry name" value="SF1_C_Upf1"/>
    <property type="match status" value="1"/>
</dbReference>
<dbReference type="SUPFAM" id="SSF52540">
    <property type="entry name" value="P-loop containing nucleoside triphosphate hydrolases"/>
    <property type="match status" value="1"/>
</dbReference>
<evidence type="ECO:0000259" key="1">
    <source>
        <dbReference type="Pfam" id="PF13087"/>
    </source>
</evidence>
<keyword evidence="3" id="KW-1185">Reference proteome</keyword>
<organism evidence="2 3">
    <name type="scientific">Aspergillus calidoustus</name>
    <dbReference type="NCBI Taxonomy" id="454130"/>
    <lineage>
        <taxon>Eukaryota</taxon>
        <taxon>Fungi</taxon>
        <taxon>Dikarya</taxon>
        <taxon>Ascomycota</taxon>
        <taxon>Pezizomycotina</taxon>
        <taxon>Eurotiomycetes</taxon>
        <taxon>Eurotiomycetidae</taxon>
        <taxon>Eurotiales</taxon>
        <taxon>Aspergillaceae</taxon>
        <taxon>Aspergillus</taxon>
        <taxon>Aspergillus subgen. Nidulantes</taxon>
    </lineage>
</organism>
<dbReference type="GO" id="GO:0031048">
    <property type="term" value="P:regulatory ncRNA-mediated heterochromatin formation"/>
    <property type="evidence" value="ECO:0007669"/>
    <property type="project" value="TreeGrafter"/>
</dbReference>
<dbReference type="GO" id="GO:0031380">
    <property type="term" value="C:nuclear RNA-directed RNA polymerase complex"/>
    <property type="evidence" value="ECO:0007669"/>
    <property type="project" value="TreeGrafter"/>
</dbReference>
<dbReference type="CDD" id="cd06008">
    <property type="entry name" value="NF-X1-zinc-finger"/>
    <property type="match status" value="1"/>
</dbReference>
<dbReference type="OrthoDB" id="2423195at2759"/>
<dbReference type="Pfam" id="PF13087">
    <property type="entry name" value="AAA_12"/>
    <property type="match status" value="1"/>
</dbReference>
<evidence type="ECO:0000313" key="2">
    <source>
        <dbReference type="EMBL" id="CEL08763.1"/>
    </source>
</evidence>
<accession>A0A0U5GAQ6</accession>
<dbReference type="InterPro" id="IPR045055">
    <property type="entry name" value="DNA2/NAM7-like"/>
</dbReference>
<dbReference type="STRING" id="454130.A0A0U5GAQ6"/>
<proteinExistence type="predicted"/>
<dbReference type="AlphaFoldDB" id="A0A0U5GAQ6"/>
<dbReference type="InterPro" id="IPR027417">
    <property type="entry name" value="P-loop_NTPase"/>
</dbReference>
<reference evidence="3" key="1">
    <citation type="journal article" date="2016" name="Genome Announc.">
        <title>Draft genome sequences of fungus Aspergillus calidoustus.</title>
        <authorList>
            <person name="Horn F."/>
            <person name="Linde J."/>
            <person name="Mattern D.J."/>
            <person name="Walther G."/>
            <person name="Guthke R."/>
            <person name="Scherlach K."/>
            <person name="Martin K."/>
            <person name="Brakhage A.A."/>
            <person name="Petzke L."/>
            <person name="Valiante V."/>
        </authorList>
    </citation>
    <scope>NUCLEOTIDE SEQUENCE [LARGE SCALE GENOMIC DNA]</scope>
    <source>
        <strain evidence="3">SF006504</strain>
    </source>
</reference>
<dbReference type="InterPro" id="IPR047187">
    <property type="entry name" value="SF1_C_Upf1"/>
</dbReference>
<evidence type="ECO:0000313" key="3">
    <source>
        <dbReference type="Proteomes" id="UP000054771"/>
    </source>
</evidence>
<gene>
    <name evidence="2" type="ORF">ASPCAL11908</name>
</gene>
<protein>
    <recommendedName>
        <fullName evidence="1">DNA2/NAM7 helicase-like C-terminal domain-containing protein</fullName>
    </recommendedName>
</protein>
<sequence>MNSRDLMDISPGVILLEEAGEILESHVLVAMGPRTKQLIMIGDHKQLRPKINNYSLSVEKESGYDLNRSLFERHVGSEYPHCTLAKQHRMVPEISCLVRNLTYTDLMDGDRTLNRPEVRGLQDRVIFIDHTHPEDTFREVSDRYDAGTKGSKRNTFGPQLVLKIVRYIGQQGYGTNKLVVLTPYLGQLHLLREELRKDSDPVLNDLDSYDLVRAGLISQASAQHTKRPIRLSTIDNYHGEESDVVIATLTRSNGDGEIGFMSAPQRLNVLLSRARDVLIMFGNSQTFKQSRKGQDIWIPLFDQLQANGLLYDGLPVRCEQHPQRKAVLREINYFEKLCPDGGRQQACGTKLNCGLHDCPQKCHQLSDHSKMQCRKIIEWTCSRDHPLHDHAFSNKIYALAATKKTKKPNGDGSEIWNSMLRGRLN</sequence>
<dbReference type="PANTHER" id="PTHR10887:SF341">
    <property type="entry name" value="NFX1-TYPE ZINC FINGER-CONTAINING PROTEIN 1"/>
    <property type="match status" value="1"/>
</dbReference>
<dbReference type="EMBL" id="CDMC01000012">
    <property type="protein sequence ID" value="CEL08763.1"/>
    <property type="molecule type" value="Genomic_DNA"/>
</dbReference>
<dbReference type="InterPro" id="IPR041679">
    <property type="entry name" value="DNA2/NAM7-like_C"/>
</dbReference>
<dbReference type="PANTHER" id="PTHR10887">
    <property type="entry name" value="DNA2/NAM7 HELICASE FAMILY"/>
    <property type="match status" value="1"/>
</dbReference>
<dbReference type="Gene3D" id="3.40.50.300">
    <property type="entry name" value="P-loop containing nucleotide triphosphate hydrolases"/>
    <property type="match status" value="2"/>
</dbReference>
<dbReference type="OMA" id="MIAFARY"/>